<dbReference type="PRINTS" id="PR00786">
    <property type="entry name" value="NEPRILYSIN"/>
</dbReference>
<dbReference type="EMBL" id="CP111020">
    <property type="protein sequence ID" value="WAR15415.1"/>
    <property type="molecule type" value="Genomic_DNA"/>
</dbReference>
<evidence type="ECO:0000256" key="5">
    <source>
        <dbReference type="ARBA" id="ARBA00022833"/>
    </source>
</evidence>
<dbReference type="Proteomes" id="UP001164746">
    <property type="component" value="Chromosome 9"/>
</dbReference>
<keyword evidence="4" id="KW-0378">Hydrolase</keyword>
<evidence type="ECO:0000256" key="3">
    <source>
        <dbReference type="ARBA" id="ARBA00022723"/>
    </source>
</evidence>
<keyword evidence="2" id="KW-0645">Protease</keyword>
<keyword evidence="8" id="KW-0812">Transmembrane</keyword>
<dbReference type="Pfam" id="PF01431">
    <property type="entry name" value="Peptidase_M13"/>
    <property type="match status" value="1"/>
</dbReference>
<evidence type="ECO:0000256" key="4">
    <source>
        <dbReference type="ARBA" id="ARBA00022801"/>
    </source>
</evidence>
<dbReference type="PANTHER" id="PTHR11733">
    <property type="entry name" value="ZINC METALLOPROTEASE FAMILY M13 NEPRILYSIN-RELATED"/>
    <property type="match status" value="1"/>
</dbReference>
<dbReference type="PANTHER" id="PTHR11733:SF241">
    <property type="entry name" value="GH26575P-RELATED"/>
    <property type="match status" value="1"/>
</dbReference>
<evidence type="ECO:0000259" key="10">
    <source>
        <dbReference type="Pfam" id="PF05649"/>
    </source>
</evidence>
<keyword evidence="8" id="KW-0472">Membrane</keyword>
<evidence type="ECO:0000256" key="7">
    <source>
        <dbReference type="SAM" id="MobiDB-lite"/>
    </source>
</evidence>
<dbReference type="InterPro" id="IPR018497">
    <property type="entry name" value="Peptidase_M13_C"/>
</dbReference>
<evidence type="ECO:0000259" key="9">
    <source>
        <dbReference type="Pfam" id="PF01431"/>
    </source>
</evidence>
<keyword evidence="3" id="KW-0479">Metal-binding</keyword>
<evidence type="ECO:0000256" key="2">
    <source>
        <dbReference type="ARBA" id="ARBA00022670"/>
    </source>
</evidence>
<proteinExistence type="predicted"/>
<name>A0ABY7F192_MYAAR</name>
<keyword evidence="8" id="KW-1133">Transmembrane helix</keyword>
<accession>A0ABY7F192</accession>
<feature type="transmembrane region" description="Helical" evidence="8">
    <location>
        <begin position="113"/>
        <end position="134"/>
    </location>
</feature>
<feature type="domain" description="Peptidase M13 C-terminal" evidence="9">
    <location>
        <begin position="697"/>
        <end position="790"/>
    </location>
</feature>
<keyword evidence="5" id="KW-0862">Zinc</keyword>
<evidence type="ECO:0000256" key="8">
    <source>
        <dbReference type="SAM" id="Phobius"/>
    </source>
</evidence>
<protein>
    <submittedName>
        <fullName evidence="11">NEP-like protein</fullName>
    </submittedName>
</protein>
<dbReference type="CDD" id="cd08662">
    <property type="entry name" value="M13"/>
    <property type="match status" value="1"/>
</dbReference>
<dbReference type="SUPFAM" id="SSF55486">
    <property type="entry name" value="Metalloproteases ('zincins'), catalytic domain"/>
    <property type="match status" value="1"/>
</dbReference>
<feature type="region of interest" description="Disordered" evidence="7">
    <location>
        <begin position="190"/>
        <end position="214"/>
    </location>
</feature>
<keyword evidence="6" id="KW-0482">Metalloprotease</keyword>
<dbReference type="InterPro" id="IPR008753">
    <property type="entry name" value="Peptidase_M13_N"/>
</dbReference>
<gene>
    <name evidence="11" type="ORF">MAR_005520</name>
</gene>
<sequence length="821" mass="94440">MTDRQDGPNGTTSAMESNGGVGHYQPSHYVSVEIGAGDPGERGRKISHTETDTYIDENGQTHVAGSQTVPVRKISDKSDHIDKCNNVNVSACRRSSCTRKLWCYRQLTVREKYLAIVCLLLFLSCLAFVLVAFVRDKHLRRHCPCHDSPTIASFYRYPQDDPSVSNRKPHIVLVCNSSALSLQTSPDLDHKLDPDSHHGNSNSHVEYNEKENDLDTPSHPKVWWTLPDGRNVSGSKLFLYTVHESGPFTCYVEFEQNGENVVLHTSTFIEEDKSTKLPEVCLTENCIKTAAQLLDSMDGSVDPCDDFFEYACGNWNKKNFIPEDRPSYNTFEKLYDDLQLTLRAQIEAVGDAPLRKLLEELGRWPVIDKKWRADNFVLEDVLGDMLGKYNAPILIDVWIGPDDKNSSINILQLDEPALGMPSREYYLHDQNSPDVRAYLKYMCDVAYLLGADPDTIQREMAKVLEFETKIANASTPQNMKHDTGARYNKMTIGQVQKRVPDFDWLRYFNRFLPAEVDFSEEMVVFAPNFLKEMVDLVQVTDKRVVSNFVLWRLILGFIPELTAKFQEVRNEYRTVMQEVTRSKPRWNKCVEYLNDQLGPATGAMFVHEKFRKKSKDVALEMIENLREAFIELLNENNWMDDQTREVAREKAKAIKERIVERYDANRMMAWFRQPVDKDVWEQDPAVVNAFYNPNTNDIGRQFDKDGNMKQWWKNETIEAFHRRNQCIINQYSNIDGKNTQGENIADNGGLKQAYRAYKKYELIHGVEPLLPGLNMTHDQLFFLNFAQIWAKIPLSNSEDFAKAYSCTLGSPMNPKHKCAVW</sequence>
<evidence type="ECO:0000313" key="11">
    <source>
        <dbReference type="EMBL" id="WAR15415.1"/>
    </source>
</evidence>
<dbReference type="Gene3D" id="3.40.390.10">
    <property type="entry name" value="Collagenase (Catalytic Domain)"/>
    <property type="match status" value="1"/>
</dbReference>
<dbReference type="PROSITE" id="PS51885">
    <property type="entry name" value="NEPRILYSIN"/>
    <property type="match status" value="1"/>
</dbReference>
<comment type="cofactor">
    <cofactor evidence="1">
        <name>Zn(2+)</name>
        <dbReference type="ChEBI" id="CHEBI:29105"/>
    </cofactor>
</comment>
<organism evidence="11 12">
    <name type="scientific">Mya arenaria</name>
    <name type="common">Soft-shell clam</name>
    <dbReference type="NCBI Taxonomy" id="6604"/>
    <lineage>
        <taxon>Eukaryota</taxon>
        <taxon>Metazoa</taxon>
        <taxon>Spiralia</taxon>
        <taxon>Lophotrochozoa</taxon>
        <taxon>Mollusca</taxon>
        <taxon>Bivalvia</taxon>
        <taxon>Autobranchia</taxon>
        <taxon>Heteroconchia</taxon>
        <taxon>Euheterodonta</taxon>
        <taxon>Imparidentia</taxon>
        <taxon>Neoheterodontei</taxon>
        <taxon>Myida</taxon>
        <taxon>Myoidea</taxon>
        <taxon>Myidae</taxon>
        <taxon>Mya</taxon>
    </lineage>
</organism>
<evidence type="ECO:0000256" key="1">
    <source>
        <dbReference type="ARBA" id="ARBA00001947"/>
    </source>
</evidence>
<dbReference type="Pfam" id="PF05649">
    <property type="entry name" value="Peptidase_M13_N"/>
    <property type="match status" value="1"/>
</dbReference>
<dbReference type="InterPro" id="IPR000718">
    <property type="entry name" value="Peptidase_M13"/>
</dbReference>
<evidence type="ECO:0000256" key="6">
    <source>
        <dbReference type="ARBA" id="ARBA00023049"/>
    </source>
</evidence>
<evidence type="ECO:0000313" key="12">
    <source>
        <dbReference type="Proteomes" id="UP001164746"/>
    </source>
</evidence>
<reference evidence="11" key="1">
    <citation type="submission" date="2022-11" db="EMBL/GenBank/DDBJ databases">
        <title>Centuries of genome instability and evolution in soft-shell clam transmissible cancer (bioRxiv).</title>
        <authorList>
            <person name="Hart S.F.M."/>
            <person name="Yonemitsu M.A."/>
            <person name="Giersch R.M."/>
            <person name="Beal B.F."/>
            <person name="Arriagada G."/>
            <person name="Davis B.W."/>
            <person name="Ostrander E.A."/>
            <person name="Goff S.P."/>
            <person name="Metzger M.J."/>
        </authorList>
    </citation>
    <scope>NUCLEOTIDE SEQUENCE</scope>
    <source>
        <strain evidence="11">MELC-2E11</strain>
        <tissue evidence="11">Siphon/mantle</tissue>
    </source>
</reference>
<feature type="region of interest" description="Disordered" evidence="7">
    <location>
        <begin position="1"/>
        <end position="22"/>
    </location>
</feature>
<feature type="domain" description="Peptidase M13 N-terminal" evidence="10">
    <location>
        <begin position="344"/>
        <end position="658"/>
    </location>
</feature>
<dbReference type="InterPro" id="IPR024079">
    <property type="entry name" value="MetalloPept_cat_dom_sf"/>
</dbReference>
<dbReference type="Gene3D" id="1.10.1380.10">
    <property type="entry name" value="Neutral endopeptidase , domain2"/>
    <property type="match status" value="1"/>
</dbReference>
<dbReference type="InterPro" id="IPR042089">
    <property type="entry name" value="Peptidase_M13_dom_2"/>
</dbReference>
<keyword evidence="12" id="KW-1185">Reference proteome</keyword>